<reference evidence="7" key="2">
    <citation type="submission" date="2025-09" db="UniProtKB">
        <authorList>
            <consortium name="Ensembl"/>
        </authorList>
    </citation>
    <scope>IDENTIFICATION</scope>
</reference>
<dbReference type="Ensembl" id="ENSOTST00005062699.2">
    <property type="protein sequence ID" value="ENSOTSP00005057594.1"/>
    <property type="gene ID" value="ENSOTSG00005027764.2"/>
</dbReference>
<dbReference type="GO" id="GO:0004519">
    <property type="term" value="F:endonuclease activity"/>
    <property type="evidence" value="ECO:0007669"/>
    <property type="project" value="UniProtKB-KW"/>
</dbReference>
<dbReference type="PANTHER" id="PTHR37984:SF5">
    <property type="entry name" value="PROTEIN NYNRIN-LIKE"/>
    <property type="match status" value="1"/>
</dbReference>
<dbReference type="Proteomes" id="UP000694402">
    <property type="component" value="Unassembled WGS sequence"/>
</dbReference>
<dbReference type="InterPro" id="IPR040643">
    <property type="entry name" value="MLVIN_C"/>
</dbReference>
<evidence type="ECO:0000256" key="5">
    <source>
        <dbReference type="ARBA" id="ARBA00022801"/>
    </source>
</evidence>
<dbReference type="InterPro" id="IPR036397">
    <property type="entry name" value="RNaseH_sf"/>
</dbReference>
<dbReference type="AlphaFoldDB" id="A0A8C8GY11"/>
<dbReference type="InterPro" id="IPR012337">
    <property type="entry name" value="RNaseH-like_sf"/>
</dbReference>
<dbReference type="GO" id="GO:0016779">
    <property type="term" value="F:nucleotidyltransferase activity"/>
    <property type="evidence" value="ECO:0007669"/>
    <property type="project" value="UniProtKB-KW"/>
</dbReference>
<keyword evidence="8" id="KW-1185">Reference proteome</keyword>
<name>A0A8C8GY11_ONCTS</name>
<dbReference type="Pfam" id="PF00665">
    <property type="entry name" value="rve"/>
    <property type="match status" value="1"/>
</dbReference>
<keyword evidence="3" id="KW-0540">Nuclease</keyword>
<dbReference type="InterPro" id="IPR050951">
    <property type="entry name" value="Retrovirus_Pol_polyprotein"/>
</dbReference>
<organism evidence="7 8">
    <name type="scientific">Oncorhynchus tshawytscha</name>
    <name type="common">Chinook salmon</name>
    <name type="synonym">Salmo tshawytscha</name>
    <dbReference type="NCBI Taxonomy" id="74940"/>
    <lineage>
        <taxon>Eukaryota</taxon>
        <taxon>Metazoa</taxon>
        <taxon>Chordata</taxon>
        <taxon>Craniata</taxon>
        <taxon>Vertebrata</taxon>
        <taxon>Euteleostomi</taxon>
        <taxon>Actinopterygii</taxon>
        <taxon>Neopterygii</taxon>
        <taxon>Teleostei</taxon>
        <taxon>Protacanthopterygii</taxon>
        <taxon>Salmoniformes</taxon>
        <taxon>Salmonidae</taxon>
        <taxon>Salmoninae</taxon>
        <taxon>Oncorhynchus</taxon>
    </lineage>
</organism>
<evidence type="ECO:0000313" key="7">
    <source>
        <dbReference type="Ensembl" id="ENSOTSP00005057594.1"/>
    </source>
</evidence>
<evidence type="ECO:0000256" key="1">
    <source>
        <dbReference type="ARBA" id="ARBA00022679"/>
    </source>
</evidence>
<dbReference type="GO" id="GO:0015074">
    <property type="term" value="P:DNA integration"/>
    <property type="evidence" value="ECO:0007669"/>
    <property type="project" value="InterPro"/>
</dbReference>
<dbReference type="Gene3D" id="2.30.30.850">
    <property type="match status" value="1"/>
</dbReference>
<dbReference type="InterPro" id="IPR001584">
    <property type="entry name" value="Integrase_cat-core"/>
</dbReference>
<dbReference type="PANTHER" id="PTHR37984">
    <property type="entry name" value="PROTEIN CBG26694"/>
    <property type="match status" value="1"/>
</dbReference>
<dbReference type="GO" id="GO:0003676">
    <property type="term" value="F:nucleic acid binding"/>
    <property type="evidence" value="ECO:0007669"/>
    <property type="project" value="InterPro"/>
</dbReference>
<feature type="domain" description="Integrase catalytic" evidence="6">
    <location>
        <begin position="3"/>
        <end position="124"/>
    </location>
</feature>
<keyword evidence="5" id="KW-0378">Hydrolase</keyword>
<proteinExistence type="predicted"/>
<protein>
    <recommendedName>
        <fullName evidence="6">Integrase catalytic domain-containing protein</fullName>
    </recommendedName>
</protein>
<dbReference type="Pfam" id="PF18697">
    <property type="entry name" value="MLVIN_C"/>
    <property type="match status" value="1"/>
</dbReference>
<evidence type="ECO:0000256" key="3">
    <source>
        <dbReference type="ARBA" id="ARBA00022722"/>
    </source>
</evidence>
<keyword evidence="1" id="KW-0808">Transferase</keyword>
<accession>A0A8C8GY11</accession>
<keyword evidence="2" id="KW-0548">Nucleotidyltransferase</keyword>
<dbReference type="SUPFAM" id="SSF53098">
    <property type="entry name" value="Ribonuclease H-like"/>
    <property type="match status" value="1"/>
</dbReference>
<keyword evidence="4" id="KW-0255">Endonuclease</keyword>
<dbReference type="PROSITE" id="PS50994">
    <property type="entry name" value="INTEGRASE"/>
    <property type="match status" value="1"/>
</dbReference>
<dbReference type="GO" id="GO:0016787">
    <property type="term" value="F:hydrolase activity"/>
    <property type="evidence" value="ECO:0007669"/>
    <property type="project" value="UniProtKB-KW"/>
</dbReference>
<evidence type="ECO:0000313" key="8">
    <source>
        <dbReference type="Proteomes" id="UP000694402"/>
    </source>
</evidence>
<evidence type="ECO:0000256" key="2">
    <source>
        <dbReference type="ARBA" id="ARBA00022695"/>
    </source>
</evidence>
<evidence type="ECO:0000256" key="4">
    <source>
        <dbReference type="ARBA" id="ARBA00022759"/>
    </source>
</evidence>
<evidence type="ECO:0000259" key="6">
    <source>
        <dbReference type="PROSITE" id="PS50994"/>
    </source>
</evidence>
<reference evidence="7" key="1">
    <citation type="submission" date="2025-08" db="UniProtKB">
        <authorList>
            <consortium name="Ensembl"/>
        </authorList>
    </citation>
    <scope>IDENTIFICATION</scope>
</reference>
<dbReference type="GeneTree" id="ENSGT01010000223075"/>
<sequence length="270" mass="31425">GWGRKHPIHRWMLLQVKRPRRNMGQDNRVEGKRYLLVMVDRFTRWVEAIPTAREDEKVVLKWLRREFIPRFGVPRMIRSDNGTHFKNVHLKEVEQALGITHKYGSVYHPQSQGLVERALMSMRNSPGSDTHLTPHELLTGQRMPGPPADNLSLSRLDIAKVRYTDYMQALTSLVERLSTQVVAVRTPAVETTDENRDIQVGDWVRVKVHSRKWTEPRWEGPYQVKEVSSHSLRVNTKRKDTWYHRTHCAKDSAPSRTLDQVVSDVAESQP</sequence>
<dbReference type="Gene3D" id="3.30.420.10">
    <property type="entry name" value="Ribonuclease H-like superfamily/Ribonuclease H"/>
    <property type="match status" value="1"/>
</dbReference>